<dbReference type="EMBL" id="CP001798">
    <property type="protein sequence ID" value="ADE14546.1"/>
    <property type="molecule type" value="Genomic_DNA"/>
</dbReference>
<dbReference type="OrthoDB" id="9836858at2"/>
<dbReference type="RefSeq" id="WP_013032437.1">
    <property type="nucleotide sequence ID" value="NC_013960.1"/>
</dbReference>
<evidence type="ECO:0000313" key="1">
    <source>
        <dbReference type="EMBL" id="ADE14546.1"/>
    </source>
</evidence>
<keyword evidence="2" id="KW-1185">Reference proteome</keyword>
<name>D5C0Y9_NITHN</name>
<gene>
    <name evidence="1" type="ordered locus">Nhal_1395</name>
</gene>
<evidence type="ECO:0000313" key="2">
    <source>
        <dbReference type="Proteomes" id="UP000001844"/>
    </source>
</evidence>
<dbReference type="Proteomes" id="UP000001844">
    <property type="component" value="Chromosome"/>
</dbReference>
<accession>D5C0Y9</accession>
<dbReference type="KEGG" id="nhl:Nhal_1395"/>
<protein>
    <submittedName>
        <fullName evidence="1">Uncharacterized protein</fullName>
    </submittedName>
</protein>
<organism evidence="1 2">
    <name type="scientific">Nitrosococcus halophilus (strain Nc4)</name>
    <dbReference type="NCBI Taxonomy" id="472759"/>
    <lineage>
        <taxon>Bacteria</taxon>
        <taxon>Pseudomonadati</taxon>
        <taxon>Pseudomonadota</taxon>
        <taxon>Gammaproteobacteria</taxon>
        <taxon>Chromatiales</taxon>
        <taxon>Chromatiaceae</taxon>
        <taxon>Nitrosococcus</taxon>
    </lineage>
</organism>
<sequence>MEVRIQGEGEVVIRLIDRWGHALGERKIRLSGSKTIQGKTELPLWLETREGQIPIVPVMVRAEKNQKIQFDGEDTKTFTKKRCQDIGCSSTFIDDALRGCVAPVQGERLITAKSGPI</sequence>
<reference evidence="2" key="1">
    <citation type="submission" date="2010-04" db="EMBL/GenBank/DDBJ databases">
        <title>Complete genome sequence of Nitrosococcus halophilus Nc4, a salt-adapted, aerobic obligate ammonia-oxidizing sulfur purple bacterium.</title>
        <authorList>
            <consortium name="US DOE Joint Genome Institute"/>
            <person name="Campbell M.A."/>
            <person name="Malfatti S.A."/>
            <person name="Chain P.S.G."/>
            <person name="Heidelberg J.F."/>
            <person name="Ward B.B."/>
            <person name="Klotz M.G."/>
        </authorList>
    </citation>
    <scope>NUCLEOTIDE SEQUENCE [LARGE SCALE GENOMIC DNA]</scope>
    <source>
        <strain evidence="2">Nc4</strain>
    </source>
</reference>
<dbReference type="HOGENOM" id="CLU_2082304_0_0_6"/>
<dbReference type="AlphaFoldDB" id="D5C0Y9"/>
<proteinExistence type="predicted"/>